<dbReference type="Gene3D" id="1.10.10.10">
    <property type="entry name" value="Winged helix-like DNA-binding domain superfamily/Winged helix DNA-binding domain"/>
    <property type="match status" value="2"/>
</dbReference>
<dbReference type="EMBL" id="ABYO01000215">
    <property type="protein sequence ID" value="EEI86070.1"/>
    <property type="molecule type" value="Genomic_DNA"/>
</dbReference>
<dbReference type="PANTHER" id="PTHR30185:SF18">
    <property type="entry name" value="TRANSCRIPTIONAL REGULATOR MTLR"/>
    <property type="match status" value="1"/>
</dbReference>
<dbReference type="eggNOG" id="COG1762">
    <property type="taxonomic scope" value="Bacteria"/>
</dbReference>
<dbReference type="GO" id="GO:0008982">
    <property type="term" value="F:protein-N(PI)-phosphohistidine-sugar phosphotransferase activity"/>
    <property type="evidence" value="ECO:0007669"/>
    <property type="project" value="InterPro"/>
</dbReference>
<dbReference type="InterPro" id="IPR013196">
    <property type="entry name" value="HTH_11"/>
</dbReference>
<dbReference type="InterPro" id="IPR016152">
    <property type="entry name" value="PTrfase/Anion_transptr"/>
</dbReference>
<name>C2BGE3_9FIRM</name>
<keyword evidence="2" id="KW-0804">Transcription</keyword>
<dbReference type="InterPro" id="IPR050661">
    <property type="entry name" value="BglG_antiterminators"/>
</dbReference>
<comment type="caution">
    <text evidence="6">The sequence shown here is derived from an EMBL/GenBank/DDBJ whole genome shotgun (WGS) entry which is preliminary data.</text>
</comment>
<evidence type="ECO:0000256" key="2">
    <source>
        <dbReference type="ARBA" id="ARBA00023163"/>
    </source>
</evidence>
<gene>
    <name evidence="6" type="ORF">HMPREF0072_1413</name>
</gene>
<dbReference type="Proteomes" id="UP000005984">
    <property type="component" value="Unassembled WGS sequence"/>
</dbReference>
<dbReference type="Gene3D" id="3.40.930.10">
    <property type="entry name" value="Mannitol-specific EII, Chain A"/>
    <property type="match status" value="1"/>
</dbReference>
<evidence type="ECO:0000259" key="4">
    <source>
        <dbReference type="PROSITE" id="PS51099"/>
    </source>
</evidence>
<reference evidence="6 7" key="1">
    <citation type="submission" date="2008-10" db="EMBL/GenBank/DDBJ databases">
        <authorList>
            <person name="Qin X."/>
            <person name="Bachman B."/>
            <person name="Battles P."/>
            <person name="Bell A."/>
            <person name="Bess C."/>
            <person name="Bickham C."/>
            <person name="Chaboub L."/>
            <person name="Chen D."/>
            <person name="Coyle M."/>
            <person name="Deiros D.R."/>
            <person name="Dinh H."/>
            <person name="Forbes L."/>
            <person name="Fowler G."/>
            <person name="Francisco L."/>
            <person name="Fu Q."/>
            <person name="Gubbala S."/>
            <person name="Hale W."/>
            <person name="Han Y."/>
            <person name="Hemphill L."/>
            <person name="Highlander S.K."/>
            <person name="Hirani K."/>
            <person name="Hogues M."/>
            <person name="Jackson L."/>
            <person name="Jakkamsetti A."/>
            <person name="Javaid M."/>
            <person name="Jiang H."/>
            <person name="Korchina V."/>
            <person name="Kovar C."/>
            <person name="Lara F."/>
            <person name="Lee S."/>
            <person name="Mata R."/>
            <person name="Mathew T."/>
            <person name="Moen C."/>
            <person name="Morales K."/>
            <person name="Munidasa M."/>
            <person name="Nazareth L."/>
            <person name="Ngo R."/>
            <person name="Nguyen L."/>
            <person name="Okwuonu G."/>
            <person name="Ongeri F."/>
            <person name="Patil S."/>
            <person name="Petrosino J."/>
            <person name="Pham C."/>
            <person name="Pham P."/>
            <person name="Pu L.-L."/>
            <person name="Puazo M."/>
            <person name="Raj R."/>
            <person name="Reid J."/>
            <person name="Rouhana J."/>
            <person name="Saada N."/>
            <person name="Shang Y."/>
            <person name="Simmons D."/>
            <person name="Thornton R."/>
            <person name="Warren J."/>
            <person name="Weissenberger G."/>
            <person name="Zhang J."/>
            <person name="Zhang L."/>
            <person name="Zhou C."/>
            <person name="Zhu D."/>
            <person name="Muzny D."/>
            <person name="Worley K."/>
            <person name="Gibbs R."/>
        </authorList>
    </citation>
    <scope>NUCLEOTIDE SEQUENCE [LARGE SCALE GENOMIC DNA]</scope>
    <source>
        <strain evidence="6 7">ATCC 51172</strain>
    </source>
</reference>
<evidence type="ECO:0000259" key="3">
    <source>
        <dbReference type="PROSITE" id="PS51094"/>
    </source>
</evidence>
<dbReference type="InterPro" id="IPR036388">
    <property type="entry name" value="WH-like_DNA-bd_sf"/>
</dbReference>
<dbReference type="AlphaFoldDB" id="C2BGE3"/>
<dbReference type="PROSITE" id="PS51094">
    <property type="entry name" value="PTS_EIIA_TYPE_2"/>
    <property type="match status" value="1"/>
</dbReference>
<organism evidence="6 7">
    <name type="scientific">Anaerococcus lactolyticus ATCC 51172</name>
    <dbReference type="NCBI Taxonomy" id="525254"/>
    <lineage>
        <taxon>Bacteria</taxon>
        <taxon>Bacillati</taxon>
        <taxon>Bacillota</taxon>
        <taxon>Tissierellia</taxon>
        <taxon>Tissierellales</taxon>
        <taxon>Peptoniphilaceae</taxon>
        <taxon>Anaerococcus</taxon>
    </lineage>
</organism>
<dbReference type="PROSITE" id="PS51099">
    <property type="entry name" value="PTS_EIIB_TYPE_2"/>
    <property type="match status" value="1"/>
</dbReference>
<feature type="domain" description="PRD" evidence="5">
    <location>
        <begin position="283"/>
        <end position="388"/>
    </location>
</feature>
<dbReference type="HOGENOM" id="CLU_013442_1_1_9"/>
<dbReference type="GO" id="GO:0009401">
    <property type="term" value="P:phosphoenolpyruvate-dependent sugar phosphotransferase system"/>
    <property type="evidence" value="ECO:0007669"/>
    <property type="project" value="InterPro"/>
</dbReference>
<evidence type="ECO:0000256" key="1">
    <source>
        <dbReference type="ARBA" id="ARBA00023015"/>
    </source>
</evidence>
<keyword evidence="7" id="KW-1185">Reference proteome</keyword>
<protein>
    <submittedName>
        <fullName evidence="6">HTH domain protein</fullName>
    </submittedName>
</protein>
<dbReference type="CDD" id="cd05568">
    <property type="entry name" value="PTS_IIB_bgl_like"/>
    <property type="match status" value="1"/>
</dbReference>
<dbReference type="InterPro" id="IPR002178">
    <property type="entry name" value="PTS_EIIA_type-2_dom"/>
</dbReference>
<dbReference type="SUPFAM" id="SSF55804">
    <property type="entry name" value="Phoshotransferase/anion transport protein"/>
    <property type="match status" value="1"/>
</dbReference>
<keyword evidence="1" id="KW-0805">Transcription regulation</keyword>
<dbReference type="eggNOG" id="COG3711">
    <property type="taxonomic scope" value="Bacteria"/>
</dbReference>
<feature type="domain" description="PTS EIIB type-2" evidence="4">
    <location>
        <begin position="392"/>
        <end position="482"/>
    </location>
</feature>
<dbReference type="InterPro" id="IPR013011">
    <property type="entry name" value="PTS_EIIB_2"/>
</dbReference>
<proteinExistence type="predicted"/>
<dbReference type="RefSeq" id="WP_004829317.1">
    <property type="nucleotide sequence ID" value="NZ_GG666049.1"/>
</dbReference>
<evidence type="ECO:0000259" key="5">
    <source>
        <dbReference type="PROSITE" id="PS51372"/>
    </source>
</evidence>
<dbReference type="PROSITE" id="PS51372">
    <property type="entry name" value="PRD_2"/>
    <property type="match status" value="1"/>
</dbReference>
<accession>C2BGE3</accession>
<sequence>MKRRSEEILRLILQNTEDIKLSKIAKKFSLSEKTIKNDLDEINSYLSSIGQNYLFFDSDGSIYAYKKINKKIISDNLTTFNIKYYKFSQKERLDMIFILLLWNNDYYNSMKTFAEILNVSRVTIINDIEKLRKKINPSIKISTVPGKGVFIDVDRYTKTNELLEKFIDVSLMREKYIYNDYLQSKLNIKSNFNEVLKYVNSYFSKNNIVVDENSLFILILYIFIVVNTKCYNGKTTEIINEENQELLISYVSKELGVRINNDDAEDYRRFIKAKKIDSIKKEFDELNLYSVINHFLISIDQKTGYDLSSDSVLIESLIMHITNMRDWGNLEIKLEDIEKSVVNFEYLHKIISEKICIIENYLMYKLSSNMTKSIIIHICISLMRNNYQQYDIEVLIVCPGSVATGRLLEFQIQKYFNFKIKDVIPIEKIIIDTKILREVDFVISTVDLYSITSNFVKVSPILEMADLNNIQSIALKNQSYKHKLVQKYQYNNDRNSIYNPNVLSEILIKEVQIIENKLEWKRAIFEAAEPLLEKKYISKSYVLKSIENVEKYGDYIILGYGLAIAHAGKKKDVYKDSLSLLISRKGIEFFERNKKVYLLFFFATKGEEDYKKLYELLIRMGQDRKFIDTIAVKSSEEAYEMLINY</sequence>
<dbReference type="GO" id="GO:0006355">
    <property type="term" value="P:regulation of DNA-templated transcription"/>
    <property type="evidence" value="ECO:0007669"/>
    <property type="project" value="InterPro"/>
</dbReference>
<evidence type="ECO:0000313" key="6">
    <source>
        <dbReference type="EMBL" id="EEI86070.1"/>
    </source>
</evidence>
<dbReference type="STRING" id="525254.HMPREF0072_1413"/>
<feature type="domain" description="PTS EIIA type-2" evidence="3">
    <location>
        <begin position="504"/>
        <end position="645"/>
    </location>
</feature>
<evidence type="ECO:0000313" key="7">
    <source>
        <dbReference type="Proteomes" id="UP000005984"/>
    </source>
</evidence>
<dbReference type="InterPro" id="IPR011608">
    <property type="entry name" value="PRD"/>
</dbReference>
<dbReference type="Pfam" id="PF08279">
    <property type="entry name" value="HTH_11"/>
    <property type="match status" value="2"/>
</dbReference>
<dbReference type="PANTHER" id="PTHR30185">
    <property type="entry name" value="CRYPTIC BETA-GLUCOSIDE BGL OPERON ANTITERMINATOR"/>
    <property type="match status" value="1"/>
</dbReference>